<gene>
    <name evidence="1" type="ORF">LF65_05750</name>
</gene>
<dbReference type="OrthoDB" id="1900924at2"/>
<proteinExistence type="predicted"/>
<dbReference type="EMBL" id="CP010086">
    <property type="protein sequence ID" value="AJH02252.1"/>
    <property type="molecule type" value="Genomic_DNA"/>
</dbReference>
<evidence type="ECO:0000313" key="2">
    <source>
        <dbReference type="Proteomes" id="UP000031866"/>
    </source>
</evidence>
<dbReference type="RefSeq" id="WP_041900759.1">
    <property type="nucleotide sequence ID" value="NZ_CP010086.2"/>
</dbReference>
<protein>
    <submittedName>
        <fullName evidence="1">Uncharacterized protein</fullName>
    </submittedName>
</protein>
<evidence type="ECO:0000313" key="1">
    <source>
        <dbReference type="EMBL" id="AJH02252.1"/>
    </source>
</evidence>
<reference evidence="2" key="1">
    <citation type="submission" date="2014-12" db="EMBL/GenBank/DDBJ databases">
        <title>Genome sequence of Clostridium beijerinckii strain 59B.</title>
        <authorList>
            <person name="Little G.T."/>
            <person name="Minton N.P."/>
        </authorList>
    </citation>
    <scope>NUCLEOTIDE SEQUENCE [LARGE SCALE GENOMIC DNA]</scope>
    <source>
        <strain evidence="2">59B</strain>
    </source>
</reference>
<dbReference type="Proteomes" id="UP000031866">
    <property type="component" value="Chromosome"/>
</dbReference>
<name>A0A0B5QVP8_CLOBE</name>
<organism evidence="1 2">
    <name type="scientific">Clostridium beijerinckii</name>
    <name type="common">Clostridium MP</name>
    <dbReference type="NCBI Taxonomy" id="1520"/>
    <lineage>
        <taxon>Bacteria</taxon>
        <taxon>Bacillati</taxon>
        <taxon>Bacillota</taxon>
        <taxon>Clostridia</taxon>
        <taxon>Eubacteriales</taxon>
        <taxon>Clostridiaceae</taxon>
        <taxon>Clostridium</taxon>
    </lineage>
</organism>
<dbReference type="KEGG" id="cbei:LF65_05750"/>
<accession>A0A0B5QVP8</accession>
<dbReference type="AlphaFoldDB" id="A0A0B5QVP8"/>
<sequence>MEVKVINMNSGDFGRVFKVIRMNFDNIMVNYPNMSMGKSFSFNDVECISENDIDKFLINNRNFLKIKLKRGISVLFYNALYESLKLEIKEEVKNLSILRDKYKMYKSKVWEKEMLLFINNKFPLEVKASGKNLKKNGYSININKIEKEDFLEICCGEIKIIEEQINFKKGLLSSLKEVSDYIKETHEM</sequence>